<accession>A0ABN7V0E2</accession>
<protein>
    <submittedName>
        <fullName evidence="2">23054_t:CDS:1</fullName>
    </submittedName>
</protein>
<keyword evidence="3" id="KW-1185">Reference proteome</keyword>
<dbReference type="EMBL" id="CAJVQB010008021">
    <property type="protein sequence ID" value="CAG8712851.1"/>
    <property type="molecule type" value="Genomic_DNA"/>
</dbReference>
<name>A0ABN7V0E2_GIGMA</name>
<evidence type="ECO:0000313" key="3">
    <source>
        <dbReference type="Proteomes" id="UP000789901"/>
    </source>
</evidence>
<feature type="compositionally biased region" description="Polar residues" evidence="1">
    <location>
        <begin position="1"/>
        <end position="19"/>
    </location>
</feature>
<sequence>MTPMKWQNHQATMSTNDENLITRHKDRLVKEKNATQSLAPEKCDISKMTHIVTSTGIVIPTKQQNTPNNNTNIQ</sequence>
<evidence type="ECO:0000313" key="2">
    <source>
        <dbReference type="EMBL" id="CAG8712851.1"/>
    </source>
</evidence>
<comment type="caution">
    <text evidence="2">The sequence shown here is derived from an EMBL/GenBank/DDBJ whole genome shotgun (WGS) entry which is preliminary data.</text>
</comment>
<organism evidence="2 3">
    <name type="scientific">Gigaspora margarita</name>
    <dbReference type="NCBI Taxonomy" id="4874"/>
    <lineage>
        <taxon>Eukaryota</taxon>
        <taxon>Fungi</taxon>
        <taxon>Fungi incertae sedis</taxon>
        <taxon>Mucoromycota</taxon>
        <taxon>Glomeromycotina</taxon>
        <taxon>Glomeromycetes</taxon>
        <taxon>Diversisporales</taxon>
        <taxon>Gigasporaceae</taxon>
        <taxon>Gigaspora</taxon>
    </lineage>
</organism>
<feature type="region of interest" description="Disordered" evidence="1">
    <location>
        <begin position="1"/>
        <end position="20"/>
    </location>
</feature>
<evidence type="ECO:0000256" key="1">
    <source>
        <dbReference type="SAM" id="MobiDB-lite"/>
    </source>
</evidence>
<proteinExistence type="predicted"/>
<gene>
    <name evidence="2" type="ORF">GMARGA_LOCUS12877</name>
</gene>
<dbReference type="Proteomes" id="UP000789901">
    <property type="component" value="Unassembled WGS sequence"/>
</dbReference>
<reference evidence="2 3" key="1">
    <citation type="submission" date="2021-06" db="EMBL/GenBank/DDBJ databases">
        <authorList>
            <person name="Kallberg Y."/>
            <person name="Tangrot J."/>
            <person name="Rosling A."/>
        </authorList>
    </citation>
    <scope>NUCLEOTIDE SEQUENCE [LARGE SCALE GENOMIC DNA]</scope>
    <source>
        <strain evidence="2 3">120-4 pot B 10/14</strain>
    </source>
</reference>